<proteinExistence type="inferred from homology"/>
<evidence type="ECO:0000256" key="4">
    <source>
        <dbReference type="SAM" id="MobiDB-lite"/>
    </source>
</evidence>
<dbReference type="InterPro" id="IPR003439">
    <property type="entry name" value="ABC_transporter-like_ATP-bd"/>
</dbReference>
<dbReference type="GO" id="GO:0015807">
    <property type="term" value="P:L-amino acid transport"/>
    <property type="evidence" value="ECO:0007669"/>
    <property type="project" value="TreeGrafter"/>
</dbReference>
<keyword evidence="3" id="KW-0029">Amino-acid transport</keyword>
<keyword evidence="2" id="KW-0813">Transport</keyword>
<dbReference type="Pfam" id="PF00005">
    <property type="entry name" value="ABC_tran"/>
    <property type="match status" value="1"/>
</dbReference>
<dbReference type="GO" id="GO:0016887">
    <property type="term" value="F:ATP hydrolysis activity"/>
    <property type="evidence" value="ECO:0007669"/>
    <property type="project" value="InterPro"/>
</dbReference>
<reference evidence="6 7" key="1">
    <citation type="submission" date="2019-07" db="EMBL/GenBank/DDBJ databases">
        <title>Reclasification of Spiribacter aquaticus.</title>
        <authorList>
            <person name="Leon M.J."/>
            <person name="Sanchez-Porro C."/>
            <person name="Ventosa A."/>
        </authorList>
    </citation>
    <scope>NUCLEOTIDE SEQUENCE [LARGE SCALE GENOMIC DNA]</scope>
    <source>
        <strain evidence="6 7">SP30</strain>
    </source>
</reference>
<keyword evidence="6" id="KW-0547">Nucleotide-binding</keyword>
<accession>A0A557RKG4</accession>
<dbReference type="Proteomes" id="UP000316688">
    <property type="component" value="Unassembled WGS sequence"/>
</dbReference>
<evidence type="ECO:0000256" key="2">
    <source>
        <dbReference type="ARBA" id="ARBA00022448"/>
    </source>
</evidence>
<organism evidence="6 7">
    <name type="scientific">Spiribacter aquaticus</name>
    <dbReference type="NCBI Taxonomy" id="1935996"/>
    <lineage>
        <taxon>Bacteria</taxon>
        <taxon>Pseudomonadati</taxon>
        <taxon>Pseudomonadota</taxon>
        <taxon>Gammaproteobacteria</taxon>
        <taxon>Chromatiales</taxon>
        <taxon>Ectothiorhodospiraceae</taxon>
        <taxon>Spiribacter</taxon>
    </lineage>
</organism>
<evidence type="ECO:0000313" key="7">
    <source>
        <dbReference type="Proteomes" id="UP000316688"/>
    </source>
</evidence>
<feature type="domain" description="ABC transporter" evidence="5">
    <location>
        <begin position="88"/>
        <end position="146"/>
    </location>
</feature>
<feature type="compositionally biased region" description="Low complexity" evidence="4">
    <location>
        <begin position="14"/>
        <end position="28"/>
    </location>
</feature>
<keyword evidence="6" id="KW-0067">ATP-binding</keyword>
<protein>
    <submittedName>
        <fullName evidence="6">ATP-binding cassette domain-containing protein</fullName>
    </submittedName>
</protein>
<dbReference type="PANTHER" id="PTHR43820">
    <property type="entry name" value="HIGH-AFFINITY BRANCHED-CHAIN AMINO ACID TRANSPORT ATP-BINDING PROTEIN LIVF"/>
    <property type="match status" value="1"/>
</dbReference>
<gene>
    <name evidence="6" type="ORF">FPL11_06220</name>
</gene>
<comment type="similarity">
    <text evidence="1">Belongs to the ABC transporter superfamily.</text>
</comment>
<evidence type="ECO:0000259" key="5">
    <source>
        <dbReference type="Pfam" id="PF00005"/>
    </source>
</evidence>
<dbReference type="AlphaFoldDB" id="A0A557RKG4"/>
<evidence type="ECO:0000256" key="3">
    <source>
        <dbReference type="ARBA" id="ARBA00022970"/>
    </source>
</evidence>
<sequence>MPTSRSRRTRRSTTRSARPTTPPASRSANNRQLLVGAVPGRPGPVHTRSPRHRWGDRSLLCRHACMSDHENPVSVDSLHVRYGRLEVLKGVTFDIHNAQGVVLLGANGSGKSTLMRTLNGLARPQSGEIRVNGESVTQARRPQLRVQPRPAAHGFSERADGRSWPAPVRTDQLRQRVCLQQRPRSGHGLSRTGGTGGPRRQSPDTTLRRSATTRRDRPNAHAVADGRHRRRTHRQS</sequence>
<dbReference type="EMBL" id="VMKP01000002">
    <property type="protein sequence ID" value="TVO65653.1"/>
    <property type="molecule type" value="Genomic_DNA"/>
</dbReference>
<dbReference type="SUPFAM" id="SSF52540">
    <property type="entry name" value="P-loop containing nucleoside triphosphate hydrolases"/>
    <property type="match status" value="1"/>
</dbReference>
<comment type="caution">
    <text evidence="6">The sequence shown here is derived from an EMBL/GenBank/DDBJ whole genome shotgun (WGS) entry which is preliminary data.</text>
</comment>
<feature type="compositionally biased region" description="Basic residues" evidence="4">
    <location>
        <begin position="1"/>
        <end position="13"/>
    </location>
</feature>
<dbReference type="PANTHER" id="PTHR43820:SF4">
    <property type="entry name" value="HIGH-AFFINITY BRANCHED-CHAIN AMINO ACID TRANSPORT ATP-BINDING PROTEIN LIVF"/>
    <property type="match status" value="1"/>
</dbReference>
<keyword evidence="7" id="KW-1185">Reference proteome</keyword>
<evidence type="ECO:0000313" key="6">
    <source>
        <dbReference type="EMBL" id="TVO65653.1"/>
    </source>
</evidence>
<dbReference type="GO" id="GO:0005524">
    <property type="term" value="F:ATP binding"/>
    <property type="evidence" value="ECO:0007669"/>
    <property type="project" value="UniProtKB-KW"/>
</dbReference>
<name>A0A557RKG4_9GAMM</name>
<feature type="region of interest" description="Disordered" evidence="4">
    <location>
        <begin position="125"/>
        <end position="236"/>
    </location>
</feature>
<dbReference type="Gene3D" id="3.40.50.300">
    <property type="entry name" value="P-loop containing nucleotide triphosphate hydrolases"/>
    <property type="match status" value="1"/>
</dbReference>
<feature type="compositionally biased region" description="Basic residues" evidence="4">
    <location>
        <begin position="227"/>
        <end position="236"/>
    </location>
</feature>
<evidence type="ECO:0000256" key="1">
    <source>
        <dbReference type="ARBA" id="ARBA00005417"/>
    </source>
</evidence>
<dbReference type="InterPro" id="IPR027417">
    <property type="entry name" value="P-loop_NTPase"/>
</dbReference>
<dbReference type="GO" id="GO:0015658">
    <property type="term" value="F:branched-chain amino acid transmembrane transporter activity"/>
    <property type="evidence" value="ECO:0007669"/>
    <property type="project" value="TreeGrafter"/>
</dbReference>
<feature type="region of interest" description="Disordered" evidence="4">
    <location>
        <begin position="1"/>
        <end position="52"/>
    </location>
</feature>
<dbReference type="InterPro" id="IPR052156">
    <property type="entry name" value="BCAA_Transport_ATP-bd_LivF"/>
</dbReference>